<keyword evidence="4" id="KW-0812">Transmembrane</keyword>
<sequence>MPAPRQENIHEARDQEVGKATVSLTQSESMNTESEKAKREEKVSAEEIQPPLEDEFPDGGRQAWLAVLGSFIFQFVTFGYINSFGVYQDYYARQYLTGSSPSDIGWIGGVQIFLNFSLGIITGPAFDRGYFYHLIISGTVLHALALFMLSLSHKNSYYQVFLTNGLALGLSSGISYIPTLGLPTHYFKRRRPLVLGLTSSGAAMGAVIHPLLLNKLFKGSIGFHNGVRISGAINVTLLIIACAIMRTRLPPKPILHHSPIKSWLKEPAYVTAVIAGWFIFLGLFYPVFYLQLAAIQNGVNPKFATYALSILNASSFLGRIIPGAFAPSLGLFNLIVFFIISSGVVVLCMTLIRDVVGTVFIAISFGFFSGAAISLTPSIMAVLSKNMHEFGARMGIVFLFAGLLGLFATPIAGALLTKQYKWINAGLFSGISLIIAGACFAVVRALVLRQRGAQSSGRLINRI</sequence>
<dbReference type="Pfam" id="PF07690">
    <property type="entry name" value="MFS_1"/>
    <property type="match status" value="1"/>
</dbReference>
<comment type="subcellular location">
    <subcellularLocation>
        <location evidence="1">Membrane</location>
        <topology evidence="1">Multi-pass membrane protein</topology>
    </subcellularLocation>
</comment>
<dbReference type="SUPFAM" id="SSF103473">
    <property type="entry name" value="MFS general substrate transporter"/>
    <property type="match status" value="1"/>
</dbReference>
<dbReference type="InterPro" id="IPR036259">
    <property type="entry name" value="MFS_trans_sf"/>
</dbReference>
<dbReference type="GO" id="GO:0016020">
    <property type="term" value="C:membrane"/>
    <property type="evidence" value="ECO:0007669"/>
    <property type="project" value="UniProtKB-SubCell"/>
</dbReference>
<dbReference type="HOGENOM" id="CLU_001265_1_1_1"/>
<feature type="compositionally biased region" description="Polar residues" evidence="3">
    <location>
        <begin position="22"/>
        <end position="32"/>
    </location>
</feature>
<reference evidence="6" key="2">
    <citation type="submission" date="2015-01" db="EMBL/GenBank/DDBJ databases">
        <title>Evolutionary Origins and Diversification of the Mycorrhizal Mutualists.</title>
        <authorList>
            <consortium name="DOE Joint Genome Institute"/>
            <consortium name="Mycorrhizal Genomics Consortium"/>
            <person name="Kohler A."/>
            <person name="Kuo A."/>
            <person name="Nagy L.G."/>
            <person name="Floudas D."/>
            <person name="Copeland A."/>
            <person name="Barry K.W."/>
            <person name="Cichocki N."/>
            <person name="Veneault-Fourrey C."/>
            <person name="LaButti K."/>
            <person name="Lindquist E.A."/>
            <person name="Lipzen A."/>
            <person name="Lundell T."/>
            <person name="Morin E."/>
            <person name="Murat C."/>
            <person name="Riley R."/>
            <person name="Ohm R."/>
            <person name="Sun H."/>
            <person name="Tunlid A."/>
            <person name="Henrissat B."/>
            <person name="Grigoriev I.V."/>
            <person name="Hibbett D.S."/>
            <person name="Martin F."/>
        </authorList>
    </citation>
    <scope>NUCLEOTIDE SEQUENCE [LARGE SCALE GENOMIC DNA]</scope>
    <source>
        <strain evidence="6">h7</strain>
    </source>
</reference>
<feature type="transmembrane region" description="Helical" evidence="4">
    <location>
        <begin position="104"/>
        <end position="123"/>
    </location>
</feature>
<name>A0A0C3CCH9_HEBCY</name>
<feature type="region of interest" description="Disordered" evidence="3">
    <location>
        <begin position="1"/>
        <end position="56"/>
    </location>
</feature>
<feature type="transmembrane region" description="Helical" evidence="4">
    <location>
        <begin position="130"/>
        <end position="151"/>
    </location>
</feature>
<dbReference type="AlphaFoldDB" id="A0A0C3CCH9"/>
<keyword evidence="6" id="KW-1185">Reference proteome</keyword>
<dbReference type="Proteomes" id="UP000053424">
    <property type="component" value="Unassembled WGS sequence"/>
</dbReference>
<evidence type="ECO:0000256" key="1">
    <source>
        <dbReference type="ARBA" id="ARBA00004141"/>
    </source>
</evidence>
<feature type="compositionally biased region" description="Basic and acidic residues" evidence="3">
    <location>
        <begin position="33"/>
        <end position="45"/>
    </location>
</feature>
<proteinExistence type="inferred from homology"/>
<reference evidence="5 6" key="1">
    <citation type="submission" date="2014-04" db="EMBL/GenBank/DDBJ databases">
        <authorList>
            <consortium name="DOE Joint Genome Institute"/>
            <person name="Kuo A."/>
            <person name="Gay G."/>
            <person name="Dore J."/>
            <person name="Kohler A."/>
            <person name="Nagy L.G."/>
            <person name="Floudas D."/>
            <person name="Copeland A."/>
            <person name="Barry K.W."/>
            <person name="Cichocki N."/>
            <person name="Veneault-Fourrey C."/>
            <person name="LaButti K."/>
            <person name="Lindquist E.A."/>
            <person name="Lipzen A."/>
            <person name="Lundell T."/>
            <person name="Morin E."/>
            <person name="Murat C."/>
            <person name="Sun H."/>
            <person name="Tunlid A."/>
            <person name="Henrissat B."/>
            <person name="Grigoriev I.V."/>
            <person name="Hibbett D.S."/>
            <person name="Martin F."/>
            <person name="Nordberg H.P."/>
            <person name="Cantor M.N."/>
            <person name="Hua S.X."/>
        </authorList>
    </citation>
    <scope>NUCLEOTIDE SEQUENCE [LARGE SCALE GENOMIC DNA]</scope>
    <source>
        <strain evidence="6">h7</strain>
    </source>
</reference>
<evidence type="ECO:0000256" key="2">
    <source>
        <dbReference type="ARBA" id="ARBA00006727"/>
    </source>
</evidence>
<feature type="transmembrane region" description="Helical" evidence="4">
    <location>
        <begin position="303"/>
        <end position="322"/>
    </location>
</feature>
<evidence type="ECO:0000313" key="6">
    <source>
        <dbReference type="Proteomes" id="UP000053424"/>
    </source>
</evidence>
<feature type="transmembrane region" description="Helical" evidence="4">
    <location>
        <begin position="329"/>
        <end position="352"/>
    </location>
</feature>
<dbReference type="CDD" id="cd17352">
    <property type="entry name" value="MFS_MCT_SLC16"/>
    <property type="match status" value="1"/>
</dbReference>
<dbReference type="PANTHER" id="PTHR11360:SF234">
    <property type="entry name" value="MFS-TYPE TRANSPORTER DBAD-RELATED"/>
    <property type="match status" value="1"/>
</dbReference>
<feature type="compositionally biased region" description="Basic and acidic residues" evidence="3">
    <location>
        <begin position="7"/>
        <end position="17"/>
    </location>
</feature>
<feature type="transmembrane region" description="Helical" evidence="4">
    <location>
        <begin position="157"/>
        <end position="181"/>
    </location>
</feature>
<dbReference type="InterPro" id="IPR011701">
    <property type="entry name" value="MFS"/>
</dbReference>
<organism evidence="5 6">
    <name type="scientific">Hebeloma cylindrosporum</name>
    <dbReference type="NCBI Taxonomy" id="76867"/>
    <lineage>
        <taxon>Eukaryota</taxon>
        <taxon>Fungi</taxon>
        <taxon>Dikarya</taxon>
        <taxon>Basidiomycota</taxon>
        <taxon>Agaricomycotina</taxon>
        <taxon>Agaricomycetes</taxon>
        <taxon>Agaricomycetidae</taxon>
        <taxon>Agaricales</taxon>
        <taxon>Agaricineae</taxon>
        <taxon>Hymenogastraceae</taxon>
        <taxon>Hebeloma</taxon>
    </lineage>
</organism>
<evidence type="ECO:0008006" key="7">
    <source>
        <dbReference type="Google" id="ProtNLM"/>
    </source>
</evidence>
<evidence type="ECO:0000256" key="4">
    <source>
        <dbReference type="SAM" id="Phobius"/>
    </source>
</evidence>
<evidence type="ECO:0000256" key="3">
    <source>
        <dbReference type="SAM" id="MobiDB-lite"/>
    </source>
</evidence>
<feature type="transmembrane region" description="Helical" evidence="4">
    <location>
        <begin position="193"/>
        <end position="213"/>
    </location>
</feature>
<protein>
    <recommendedName>
        <fullName evidence="7">Major facilitator superfamily (MFS) profile domain-containing protein</fullName>
    </recommendedName>
</protein>
<feature type="transmembrane region" description="Helical" evidence="4">
    <location>
        <begin position="63"/>
        <end position="84"/>
    </location>
</feature>
<feature type="transmembrane region" description="Helical" evidence="4">
    <location>
        <begin position="395"/>
        <end position="416"/>
    </location>
</feature>
<evidence type="ECO:0000313" key="5">
    <source>
        <dbReference type="EMBL" id="KIM41326.1"/>
    </source>
</evidence>
<dbReference type="GO" id="GO:0022857">
    <property type="term" value="F:transmembrane transporter activity"/>
    <property type="evidence" value="ECO:0007669"/>
    <property type="project" value="InterPro"/>
</dbReference>
<feature type="transmembrane region" description="Helical" evidence="4">
    <location>
        <begin position="422"/>
        <end position="447"/>
    </location>
</feature>
<feature type="transmembrane region" description="Helical" evidence="4">
    <location>
        <begin position="225"/>
        <end position="247"/>
    </location>
</feature>
<keyword evidence="4" id="KW-0472">Membrane</keyword>
<dbReference type="InterPro" id="IPR050327">
    <property type="entry name" value="Proton-linked_MCT"/>
</dbReference>
<feature type="transmembrane region" description="Helical" evidence="4">
    <location>
        <begin position="268"/>
        <end position="291"/>
    </location>
</feature>
<feature type="transmembrane region" description="Helical" evidence="4">
    <location>
        <begin position="358"/>
        <end position="383"/>
    </location>
</feature>
<dbReference type="EMBL" id="KN831780">
    <property type="protein sequence ID" value="KIM41326.1"/>
    <property type="molecule type" value="Genomic_DNA"/>
</dbReference>
<accession>A0A0C3CCH9</accession>
<dbReference type="OrthoDB" id="6499973at2759"/>
<dbReference type="PANTHER" id="PTHR11360">
    <property type="entry name" value="MONOCARBOXYLATE TRANSPORTER"/>
    <property type="match status" value="1"/>
</dbReference>
<keyword evidence="4" id="KW-1133">Transmembrane helix</keyword>
<dbReference type="Gene3D" id="1.20.1250.20">
    <property type="entry name" value="MFS general substrate transporter like domains"/>
    <property type="match status" value="2"/>
</dbReference>
<comment type="similarity">
    <text evidence="2">Belongs to the major facilitator superfamily. Monocarboxylate porter (TC 2.A.1.13) family.</text>
</comment>
<gene>
    <name evidence="5" type="ORF">M413DRAFT_146525</name>
</gene>